<dbReference type="InterPro" id="IPR024078">
    <property type="entry name" value="LmbE-like_dom_sf"/>
</dbReference>
<evidence type="ECO:0000313" key="2">
    <source>
        <dbReference type="EMBL" id="MFB9444564.1"/>
    </source>
</evidence>
<comment type="caution">
    <text evidence="2">The sequence shown here is derived from an EMBL/GenBank/DDBJ whole genome shotgun (WGS) entry which is preliminary data.</text>
</comment>
<reference evidence="2 3" key="1">
    <citation type="submission" date="2024-09" db="EMBL/GenBank/DDBJ databases">
        <authorList>
            <person name="Sun Q."/>
            <person name="Mori K."/>
        </authorList>
    </citation>
    <scope>NUCLEOTIDE SEQUENCE [LARGE SCALE GENOMIC DNA]</scope>
    <source>
        <strain evidence="2 3">JCM 3307</strain>
    </source>
</reference>
<protein>
    <submittedName>
        <fullName evidence="2">PIG-L deacetylase family protein</fullName>
        <ecNumber evidence="2">3.5.1.-</ecNumber>
    </submittedName>
</protein>
<sequence length="222" mass="23868">MDAVGHHAGPGVVIGFNLAGVRSVVALGAHPDDIEIAAGGLLLSLPAGVTVDYVLATGAPTRQAEARAAASAFLSQAAALNFHLHALPDGRLPAHWNETKEIVEAAASLGVPDLVLAPATDDAHQDHRLLATLASTAFRNSLVLHYEIPKWDGDLGRRNIYVPLTPDQGRRKVALLHEHFPSQKARDWWDDEVFLGLARIRGMECRSHYAEAYTVTKAVLAF</sequence>
<dbReference type="Pfam" id="PF02585">
    <property type="entry name" value="PIG-L"/>
    <property type="match status" value="1"/>
</dbReference>
<name>A0ABV5M6S2_9ACTN</name>
<accession>A0ABV5M6S2</accession>
<dbReference type="SUPFAM" id="SSF102588">
    <property type="entry name" value="LmbE-like"/>
    <property type="match status" value="1"/>
</dbReference>
<dbReference type="Gene3D" id="3.40.50.10320">
    <property type="entry name" value="LmbE-like"/>
    <property type="match status" value="1"/>
</dbReference>
<gene>
    <name evidence="2" type="ORF">ACFFTR_15920</name>
</gene>
<dbReference type="Proteomes" id="UP001589608">
    <property type="component" value="Unassembled WGS sequence"/>
</dbReference>
<organism evidence="2 3">
    <name type="scientific">Dactylosporangium vinaceum</name>
    <dbReference type="NCBI Taxonomy" id="53362"/>
    <lineage>
        <taxon>Bacteria</taxon>
        <taxon>Bacillati</taxon>
        <taxon>Actinomycetota</taxon>
        <taxon>Actinomycetes</taxon>
        <taxon>Micromonosporales</taxon>
        <taxon>Micromonosporaceae</taxon>
        <taxon>Dactylosporangium</taxon>
    </lineage>
</organism>
<dbReference type="GO" id="GO:0016787">
    <property type="term" value="F:hydrolase activity"/>
    <property type="evidence" value="ECO:0007669"/>
    <property type="project" value="UniProtKB-KW"/>
</dbReference>
<dbReference type="RefSeq" id="WP_246656085.1">
    <property type="nucleotide sequence ID" value="NZ_CP061913.1"/>
</dbReference>
<keyword evidence="1" id="KW-0862">Zinc</keyword>
<dbReference type="InterPro" id="IPR003737">
    <property type="entry name" value="GlcNAc_PI_deacetylase-related"/>
</dbReference>
<keyword evidence="3" id="KW-1185">Reference proteome</keyword>
<evidence type="ECO:0000256" key="1">
    <source>
        <dbReference type="ARBA" id="ARBA00022833"/>
    </source>
</evidence>
<dbReference type="EMBL" id="JBHMCA010000026">
    <property type="protein sequence ID" value="MFB9444564.1"/>
    <property type="molecule type" value="Genomic_DNA"/>
</dbReference>
<dbReference type="EC" id="3.5.1.-" evidence="2"/>
<keyword evidence="2" id="KW-0378">Hydrolase</keyword>
<evidence type="ECO:0000313" key="3">
    <source>
        <dbReference type="Proteomes" id="UP001589608"/>
    </source>
</evidence>
<proteinExistence type="predicted"/>